<dbReference type="InterPro" id="IPR042097">
    <property type="entry name" value="Aminopeptidase_N-like_N_sf"/>
</dbReference>
<dbReference type="Pfam" id="PF01433">
    <property type="entry name" value="Peptidase_M1"/>
    <property type="match status" value="1"/>
</dbReference>
<proteinExistence type="inferred from homology"/>
<dbReference type="GO" id="GO:0070006">
    <property type="term" value="F:metalloaminopeptidase activity"/>
    <property type="evidence" value="ECO:0007669"/>
    <property type="project" value="TreeGrafter"/>
</dbReference>
<dbReference type="EMBL" id="BDGG01000013">
    <property type="protein sequence ID" value="GAV06559.1"/>
    <property type="molecule type" value="Genomic_DNA"/>
</dbReference>
<organism evidence="22 23">
    <name type="scientific">Ramazzottius varieornatus</name>
    <name type="common">Water bear</name>
    <name type="synonym">Tardigrade</name>
    <dbReference type="NCBI Taxonomy" id="947166"/>
    <lineage>
        <taxon>Eukaryota</taxon>
        <taxon>Metazoa</taxon>
        <taxon>Ecdysozoa</taxon>
        <taxon>Tardigrada</taxon>
        <taxon>Eutardigrada</taxon>
        <taxon>Parachela</taxon>
        <taxon>Hypsibioidea</taxon>
        <taxon>Ramazzottiidae</taxon>
        <taxon>Ramazzottius</taxon>
    </lineage>
</organism>
<dbReference type="Gene3D" id="2.60.40.1730">
    <property type="entry name" value="tricorn interacting facor f3 domain"/>
    <property type="match status" value="1"/>
</dbReference>
<dbReference type="SUPFAM" id="SSF55486">
    <property type="entry name" value="Metalloproteases ('zincins'), catalytic domain"/>
    <property type="match status" value="1"/>
</dbReference>
<dbReference type="GO" id="GO:0005615">
    <property type="term" value="C:extracellular space"/>
    <property type="evidence" value="ECO:0007669"/>
    <property type="project" value="TreeGrafter"/>
</dbReference>
<dbReference type="InterPro" id="IPR014782">
    <property type="entry name" value="Peptidase_M1_dom"/>
</dbReference>
<keyword evidence="4" id="KW-0645">Protease</keyword>
<dbReference type="GO" id="GO:0043171">
    <property type="term" value="P:peptide catabolic process"/>
    <property type="evidence" value="ECO:0007669"/>
    <property type="project" value="TreeGrafter"/>
</dbReference>
<feature type="binding site" evidence="15">
    <location>
        <position position="484"/>
    </location>
    <ligand>
        <name>Zn(2+)</name>
        <dbReference type="ChEBI" id="CHEBI:29105"/>
        <note>catalytic</note>
    </ligand>
</feature>
<evidence type="ECO:0000256" key="13">
    <source>
        <dbReference type="ARBA" id="ARBA00023180"/>
    </source>
</evidence>
<evidence type="ECO:0000256" key="8">
    <source>
        <dbReference type="ARBA" id="ARBA00022833"/>
    </source>
</evidence>
<evidence type="ECO:0000256" key="4">
    <source>
        <dbReference type="ARBA" id="ARBA00022670"/>
    </source>
</evidence>
<name>A0A1D1W6A8_RAMVA</name>
<evidence type="ECO:0000259" key="20">
    <source>
        <dbReference type="Pfam" id="PF11838"/>
    </source>
</evidence>
<evidence type="ECO:0000256" key="5">
    <source>
        <dbReference type="ARBA" id="ARBA00022692"/>
    </source>
</evidence>
<evidence type="ECO:0000256" key="12">
    <source>
        <dbReference type="ARBA" id="ARBA00023136"/>
    </source>
</evidence>
<feature type="region of interest" description="Disordered" evidence="17">
    <location>
        <begin position="95"/>
        <end position="156"/>
    </location>
</feature>
<keyword evidence="11" id="KW-0482">Metalloprotease</keyword>
<protein>
    <recommendedName>
        <fullName evidence="24">Aminopeptidase</fullName>
    </recommendedName>
</protein>
<dbReference type="PANTHER" id="PTHR11533">
    <property type="entry name" value="PROTEASE M1 ZINC METALLOPROTEASE"/>
    <property type="match status" value="1"/>
</dbReference>
<dbReference type="Proteomes" id="UP000186922">
    <property type="component" value="Unassembled WGS sequence"/>
</dbReference>
<comment type="caution">
    <text evidence="22">The sequence shown here is derived from an EMBL/GenBank/DDBJ whole genome shotgun (WGS) entry which is preliminary data.</text>
</comment>
<evidence type="ECO:0000256" key="7">
    <source>
        <dbReference type="ARBA" id="ARBA00022801"/>
    </source>
</evidence>
<feature type="active site" description="Proton acceptor" evidence="14">
    <location>
        <position position="462"/>
    </location>
</feature>
<keyword evidence="7" id="KW-0378">Hydrolase</keyword>
<comment type="subcellular location">
    <subcellularLocation>
        <location evidence="1">Membrane</location>
        <topology evidence="1">Single-pass type II membrane protein</topology>
    </subcellularLocation>
</comment>
<keyword evidence="10 18" id="KW-1133">Transmembrane helix</keyword>
<evidence type="ECO:0000259" key="21">
    <source>
        <dbReference type="Pfam" id="PF17900"/>
    </source>
</evidence>
<feature type="site" description="Transition state stabilizer" evidence="16">
    <location>
        <position position="547"/>
    </location>
</feature>
<keyword evidence="13" id="KW-0325">Glycoprotein</keyword>
<sequence length="1031" mass="116372">MDKTEDYDVLTEVDDPEVAFLNGSERLEFRLRPVPPVHSNPIRKRAPRPLQRRPSSCRSPTLWITLLCMLLSGLVAALTVIIYRRTFPEEIQAANGATSTSGPGVSYDTLPADEDYGSTQSPKGLTVKDATEDLDTSGDRTPSSLTSSPSLSSCDYQETRLPQHVRPTVYNLEIQTSLPHRNFSGTVRIELKIFQETTMVVLHAKDLTILFTTLTEDSSDGINLVSRMNTCQASSQLQLTSRKLLRPEAKYVLEISFQAPLRDDMHGFYSSEYVDNTGKNVTLATTQFEDTFARMAFPCFDEPAFKAVFRVKMVHDHDLLALFNTPVRTTEDIAGKPELMVTIYEDTPIMSTYLVAFVLCEFGKVTNRSESGVEINVYAVRHKVNQTGFALQIAVAALEYYEKFFSIPYPLQKLDLIAIPDFSAGAMENWGLITFREQSMLFDPKESSLSQMDLVSIVVAHEIAHQWFGNLVTMTWWDQLWLNEGFATFMQHLGADAAMPALASWSRMSHTIVQSALTSDALYSTHPIIADIKDASEVASRFDEISYSKGASVLLMLYESLSPSIFQQGVTNYLYKNKYGNAKTEDLWSSLDNAWHNSTLTQTKDQTEITIKNIADKWTLQPGFPLVTATLEPDGKSISVSQRRISPSEAFAIRPDASLESWIVPLNYLTATSPKNATSVWLDQPAKTVVIGNVEQKWYKLNARQTGFYRVNYDEGNWVELIKALKEDPEVMSAEDRANLLDDAFSLARIGRVNLTTAFSLASYLTKERHFLPWSTITSYFDGAESILFETEVFLKFRKWRQDLIQPVFAALDCSAVPSDNIPLRRQCVHIFGEACHADLPACIESSRRMFSKGDIPVDLRSVVYRTVVKHGSEVEWNNLWEKYRSTQIASEKTIILGALSTTQNILLVERFLKYASDPTVIRPMESTHVLLGLSMNFVARDAVWRTIRELWDNTLYVKYGDDPVISGIFYCLHWMTSKRDLDEVKEFFYKPGRKLGSGTLALSQAIETIELRRKFLDNSLKTLGDILANC</sequence>
<keyword evidence="9" id="KW-0735">Signal-anchor</keyword>
<feature type="domain" description="Peptidase M1 membrane alanine aminopeptidase" evidence="19">
    <location>
        <begin position="389"/>
        <end position="618"/>
    </location>
</feature>
<feature type="transmembrane region" description="Helical" evidence="18">
    <location>
        <begin position="62"/>
        <end position="83"/>
    </location>
</feature>
<reference evidence="22 23" key="1">
    <citation type="journal article" date="2016" name="Nat. Commun.">
        <title>Extremotolerant tardigrade genome and improved radiotolerance of human cultured cells by tardigrade-unique protein.</title>
        <authorList>
            <person name="Hashimoto T."/>
            <person name="Horikawa D.D."/>
            <person name="Saito Y."/>
            <person name="Kuwahara H."/>
            <person name="Kozuka-Hata H."/>
            <person name="Shin-I T."/>
            <person name="Minakuchi Y."/>
            <person name="Ohishi K."/>
            <person name="Motoyama A."/>
            <person name="Aizu T."/>
            <person name="Enomoto A."/>
            <person name="Kondo K."/>
            <person name="Tanaka S."/>
            <person name="Hara Y."/>
            <person name="Koshikawa S."/>
            <person name="Sagara H."/>
            <person name="Miura T."/>
            <person name="Yokobori S."/>
            <person name="Miyagawa K."/>
            <person name="Suzuki Y."/>
            <person name="Kubo T."/>
            <person name="Oyama M."/>
            <person name="Kohara Y."/>
            <person name="Fujiyama A."/>
            <person name="Arakawa K."/>
            <person name="Katayama T."/>
            <person name="Toyoda A."/>
            <person name="Kunieda T."/>
        </authorList>
    </citation>
    <scope>NUCLEOTIDE SEQUENCE [LARGE SCALE GENOMIC DNA]</scope>
    <source>
        <strain evidence="22 23">YOKOZUNA-1</strain>
    </source>
</reference>
<feature type="compositionally biased region" description="Low complexity" evidence="17">
    <location>
        <begin position="141"/>
        <end position="153"/>
    </location>
</feature>
<feature type="binding site" evidence="15">
    <location>
        <position position="465"/>
    </location>
    <ligand>
        <name>Zn(2+)</name>
        <dbReference type="ChEBI" id="CHEBI:29105"/>
        <note>catalytic</note>
    </ligand>
</feature>
<accession>A0A1D1W6A8</accession>
<dbReference type="Pfam" id="PF17900">
    <property type="entry name" value="Peptidase_M1_N"/>
    <property type="match status" value="1"/>
</dbReference>
<keyword evidence="23" id="KW-1185">Reference proteome</keyword>
<dbReference type="SUPFAM" id="SSF63737">
    <property type="entry name" value="Leukotriene A4 hydrolase N-terminal domain"/>
    <property type="match status" value="1"/>
</dbReference>
<comment type="similarity">
    <text evidence="2">Belongs to the peptidase M1 family.</text>
</comment>
<dbReference type="InterPro" id="IPR045357">
    <property type="entry name" value="Aminopeptidase_N-like_N"/>
</dbReference>
<comment type="cofactor">
    <cofactor evidence="15">
        <name>Zn(2+)</name>
        <dbReference type="ChEBI" id="CHEBI:29105"/>
    </cofactor>
    <text evidence="15">Binds 1 zinc ion per subunit.</text>
</comment>
<dbReference type="Gene3D" id="1.10.390.10">
    <property type="entry name" value="Neutral Protease Domain 2"/>
    <property type="match status" value="1"/>
</dbReference>
<evidence type="ECO:0000256" key="15">
    <source>
        <dbReference type="PIRSR" id="PIRSR634016-3"/>
    </source>
</evidence>
<keyword evidence="5 18" id="KW-0812">Transmembrane</keyword>
<dbReference type="FunFam" id="2.60.40.1730:FF:000012">
    <property type="entry name" value="Aminopeptidase N"/>
    <property type="match status" value="1"/>
</dbReference>
<evidence type="ECO:0000256" key="14">
    <source>
        <dbReference type="PIRSR" id="PIRSR634016-1"/>
    </source>
</evidence>
<dbReference type="Gene3D" id="1.25.50.20">
    <property type="match status" value="1"/>
</dbReference>
<dbReference type="GO" id="GO:0005737">
    <property type="term" value="C:cytoplasm"/>
    <property type="evidence" value="ECO:0007669"/>
    <property type="project" value="TreeGrafter"/>
</dbReference>
<evidence type="ECO:0000256" key="17">
    <source>
        <dbReference type="SAM" id="MobiDB-lite"/>
    </source>
</evidence>
<evidence type="ECO:0000259" key="19">
    <source>
        <dbReference type="Pfam" id="PF01433"/>
    </source>
</evidence>
<dbReference type="PRINTS" id="PR00756">
    <property type="entry name" value="ALADIPTASE"/>
</dbReference>
<dbReference type="InterPro" id="IPR001930">
    <property type="entry name" value="Peptidase_M1"/>
</dbReference>
<keyword evidence="12 18" id="KW-0472">Membrane</keyword>
<dbReference type="AlphaFoldDB" id="A0A1D1W6A8"/>
<gene>
    <name evidence="22" type="primary">RvY_16525-1</name>
    <name evidence="22" type="synonym">RvY_16525.1</name>
    <name evidence="22" type="ORF">RvY_16525</name>
</gene>
<keyword evidence="6 15" id="KW-0479">Metal-binding</keyword>
<dbReference type="OrthoDB" id="10031169at2759"/>
<feature type="domain" description="ERAP1-like C-terminal" evidence="20">
    <location>
        <begin position="698"/>
        <end position="1011"/>
    </location>
</feature>
<dbReference type="STRING" id="947166.A0A1D1W6A8"/>
<evidence type="ECO:0000256" key="2">
    <source>
        <dbReference type="ARBA" id="ARBA00010136"/>
    </source>
</evidence>
<dbReference type="FunFam" id="1.10.390.10:FF:000006">
    <property type="entry name" value="Puromycin-sensitive aminopeptidase"/>
    <property type="match status" value="1"/>
</dbReference>
<dbReference type="InterPro" id="IPR027268">
    <property type="entry name" value="Peptidase_M4/M1_CTD_sf"/>
</dbReference>
<evidence type="ECO:0000256" key="18">
    <source>
        <dbReference type="SAM" id="Phobius"/>
    </source>
</evidence>
<dbReference type="InterPro" id="IPR050344">
    <property type="entry name" value="Peptidase_M1_aminopeptidases"/>
</dbReference>
<evidence type="ECO:0008006" key="24">
    <source>
        <dbReference type="Google" id="ProtNLM"/>
    </source>
</evidence>
<feature type="binding site" evidence="15">
    <location>
        <position position="461"/>
    </location>
    <ligand>
        <name>Zn(2+)</name>
        <dbReference type="ChEBI" id="CHEBI:29105"/>
        <note>catalytic</note>
    </ligand>
</feature>
<dbReference type="GO" id="GO:0042277">
    <property type="term" value="F:peptide binding"/>
    <property type="evidence" value="ECO:0007669"/>
    <property type="project" value="TreeGrafter"/>
</dbReference>
<keyword evidence="8 15" id="KW-0862">Zinc</keyword>
<dbReference type="MEROPS" id="M01.024"/>
<evidence type="ECO:0000256" key="11">
    <source>
        <dbReference type="ARBA" id="ARBA00023049"/>
    </source>
</evidence>
<feature type="domain" description="Aminopeptidase N-like N-terminal" evidence="21">
    <location>
        <begin position="167"/>
        <end position="354"/>
    </location>
</feature>
<dbReference type="CDD" id="cd09601">
    <property type="entry name" value="M1_APN-Q_like"/>
    <property type="match status" value="1"/>
</dbReference>
<dbReference type="GO" id="GO:0008270">
    <property type="term" value="F:zinc ion binding"/>
    <property type="evidence" value="ECO:0007669"/>
    <property type="project" value="InterPro"/>
</dbReference>
<evidence type="ECO:0000256" key="10">
    <source>
        <dbReference type="ARBA" id="ARBA00022989"/>
    </source>
</evidence>
<evidence type="ECO:0000256" key="3">
    <source>
        <dbReference type="ARBA" id="ARBA00022438"/>
    </source>
</evidence>
<dbReference type="InterPro" id="IPR034016">
    <property type="entry name" value="M1_APN-typ"/>
</dbReference>
<evidence type="ECO:0000256" key="6">
    <source>
        <dbReference type="ARBA" id="ARBA00022723"/>
    </source>
</evidence>
<evidence type="ECO:0000256" key="16">
    <source>
        <dbReference type="PIRSR" id="PIRSR634016-4"/>
    </source>
</evidence>
<dbReference type="PANTHER" id="PTHR11533:SF299">
    <property type="entry name" value="AMINOPEPTIDASE"/>
    <property type="match status" value="1"/>
</dbReference>
<dbReference type="GO" id="GO:0006508">
    <property type="term" value="P:proteolysis"/>
    <property type="evidence" value="ECO:0007669"/>
    <property type="project" value="UniProtKB-KW"/>
</dbReference>
<evidence type="ECO:0000256" key="1">
    <source>
        <dbReference type="ARBA" id="ARBA00004606"/>
    </source>
</evidence>
<evidence type="ECO:0000313" key="23">
    <source>
        <dbReference type="Proteomes" id="UP000186922"/>
    </source>
</evidence>
<keyword evidence="3" id="KW-0031">Aminopeptidase</keyword>
<dbReference type="GO" id="GO:0016020">
    <property type="term" value="C:membrane"/>
    <property type="evidence" value="ECO:0007669"/>
    <property type="project" value="UniProtKB-SubCell"/>
</dbReference>
<evidence type="ECO:0000256" key="9">
    <source>
        <dbReference type="ARBA" id="ARBA00022968"/>
    </source>
</evidence>
<dbReference type="InterPro" id="IPR024571">
    <property type="entry name" value="ERAP1-like_C_dom"/>
</dbReference>
<dbReference type="Gene3D" id="2.60.40.1910">
    <property type="match status" value="1"/>
</dbReference>
<dbReference type="Pfam" id="PF11838">
    <property type="entry name" value="ERAP1_C"/>
    <property type="match status" value="1"/>
</dbReference>
<evidence type="ECO:0000313" key="22">
    <source>
        <dbReference type="EMBL" id="GAV06559.1"/>
    </source>
</evidence>